<dbReference type="PANTHER" id="PTHR43633">
    <property type="entry name" value="ALCOHOL DEHYDROGENASE YQHD"/>
    <property type="match status" value="1"/>
</dbReference>
<dbReference type="Proteomes" id="UP000284676">
    <property type="component" value="Unassembled WGS sequence"/>
</dbReference>
<dbReference type="CDD" id="cd08187">
    <property type="entry name" value="BDH"/>
    <property type="match status" value="1"/>
</dbReference>
<dbReference type="Gene3D" id="3.40.50.1970">
    <property type="match status" value="1"/>
</dbReference>
<feature type="domain" description="Fe-containing alcohol dehydrogenase-like C-terminal" evidence="3">
    <location>
        <begin position="193"/>
        <end position="386"/>
    </location>
</feature>
<dbReference type="GO" id="GO:0005829">
    <property type="term" value="C:cytosol"/>
    <property type="evidence" value="ECO:0007669"/>
    <property type="project" value="TreeGrafter"/>
</dbReference>
<gene>
    <name evidence="4" type="ORF">DW663_05725</name>
</gene>
<dbReference type="GO" id="GO:0008106">
    <property type="term" value="F:alcohol dehydrogenase (NADP+) activity"/>
    <property type="evidence" value="ECO:0007669"/>
    <property type="project" value="TreeGrafter"/>
</dbReference>
<dbReference type="Pfam" id="PF00465">
    <property type="entry name" value="Fe-ADH"/>
    <property type="match status" value="1"/>
</dbReference>
<accession>A0A414PXE6</accession>
<dbReference type="AlphaFoldDB" id="A0A414PXE6"/>
<reference evidence="4 5" key="1">
    <citation type="submission" date="2018-08" db="EMBL/GenBank/DDBJ databases">
        <title>A genome reference for cultivated species of the human gut microbiota.</title>
        <authorList>
            <person name="Zou Y."/>
            <person name="Xue W."/>
            <person name="Luo G."/>
        </authorList>
    </citation>
    <scope>NUCLEOTIDE SEQUENCE [LARGE SCALE GENOMIC DNA]</scope>
    <source>
        <strain evidence="4 5">AM25-1</strain>
    </source>
</reference>
<dbReference type="PANTHER" id="PTHR43633:SF1">
    <property type="entry name" value="ALCOHOL DEHYDROGENASE YQHD"/>
    <property type="match status" value="1"/>
</dbReference>
<evidence type="ECO:0000313" key="5">
    <source>
        <dbReference type="Proteomes" id="UP000284676"/>
    </source>
</evidence>
<dbReference type="EMBL" id="QRHL01000006">
    <property type="protein sequence ID" value="RHF73022.1"/>
    <property type="molecule type" value="Genomic_DNA"/>
</dbReference>
<proteinExistence type="predicted"/>
<dbReference type="GO" id="GO:1990002">
    <property type="term" value="F:methylglyoxal reductase (NADPH) (acetol producing) activity"/>
    <property type="evidence" value="ECO:0007669"/>
    <property type="project" value="TreeGrafter"/>
</dbReference>
<dbReference type="InterPro" id="IPR001670">
    <property type="entry name" value="ADH_Fe/GldA"/>
</dbReference>
<dbReference type="SUPFAM" id="SSF56796">
    <property type="entry name" value="Dehydroquinate synthase-like"/>
    <property type="match status" value="1"/>
</dbReference>
<dbReference type="RefSeq" id="WP_117708790.1">
    <property type="nucleotide sequence ID" value="NZ_CAEUHP010000001.1"/>
</dbReference>
<evidence type="ECO:0000256" key="1">
    <source>
        <dbReference type="ARBA" id="ARBA00023002"/>
    </source>
</evidence>
<keyword evidence="1" id="KW-0560">Oxidoreductase</keyword>
<feature type="domain" description="Alcohol dehydrogenase iron-type/glycerol dehydrogenase GldA" evidence="2">
    <location>
        <begin position="9"/>
        <end position="179"/>
    </location>
</feature>
<dbReference type="InterPro" id="IPR044731">
    <property type="entry name" value="BDH-like"/>
</dbReference>
<protein>
    <submittedName>
        <fullName evidence="4">Iron-containing alcohol dehydrogenase</fullName>
    </submittedName>
</protein>
<dbReference type="FunFam" id="3.40.50.1970:FF:000003">
    <property type="entry name" value="Alcohol dehydrogenase, iron-containing"/>
    <property type="match status" value="1"/>
</dbReference>
<organism evidence="4 5">
    <name type="scientific">Fusobacterium mortiferum</name>
    <dbReference type="NCBI Taxonomy" id="850"/>
    <lineage>
        <taxon>Bacteria</taxon>
        <taxon>Fusobacteriati</taxon>
        <taxon>Fusobacteriota</taxon>
        <taxon>Fusobacteriia</taxon>
        <taxon>Fusobacteriales</taxon>
        <taxon>Fusobacteriaceae</taxon>
        <taxon>Fusobacterium</taxon>
    </lineage>
</organism>
<evidence type="ECO:0000313" key="4">
    <source>
        <dbReference type="EMBL" id="RHF73022.1"/>
    </source>
</evidence>
<dbReference type="GO" id="GO:1990362">
    <property type="term" value="F:butanol dehydrogenase (NAD+) activity"/>
    <property type="evidence" value="ECO:0007669"/>
    <property type="project" value="InterPro"/>
</dbReference>
<comment type="caution">
    <text evidence="4">The sequence shown here is derived from an EMBL/GenBank/DDBJ whole genome shotgun (WGS) entry which is preliminary data.</text>
</comment>
<name>A0A414PXE6_FUSMR</name>
<dbReference type="Gene3D" id="1.20.1090.10">
    <property type="entry name" value="Dehydroquinate synthase-like - alpha domain"/>
    <property type="match status" value="1"/>
</dbReference>
<evidence type="ECO:0000259" key="3">
    <source>
        <dbReference type="Pfam" id="PF25137"/>
    </source>
</evidence>
<evidence type="ECO:0000259" key="2">
    <source>
        <dbReference type="Pfam" id="PF00465"/>
    </source>
</evidence>
<dbReference type="Pfam" id="PF25137">
    <property type="entry name" value="ADH_Fe_C"/>
    <property type="match status" value="1"/>
</dbReference>
<dbReference type="GO" id="GO:0046872">
    <property type="term" value="F:metal ion binding"/>
    <property type="evidence" value="ECO:0007669"/>
    <property type="project" value="InterPro"/>
</dbReference>
<dbReference type="PROSITE" id="PS00060">
    <property type="entry name" value="ADH_IRON_2"/>
    <property type="match status" value="1"/>
</dbReference>
<sequence length="388" mass="43600">MENFIFTNPTKILFGRGYYEKVGSYVEKYSKKIMLHYEGNGEIIKKLGIYEKIVESLRKYGIEFIELGGVVPNPKLSLVYEGIKICKENKIGFILAVGGGSVIDSAKAISLGTVYEGDVWDFFNGKAEPNKTLGVGVVLTIPGAGSEMSESSIISNEELKLKSVCDSEYNFPKFSILNPEVCYTIPKHLMACGVADIMSHLMERYFSKSKGTQLSDALLESTMRIVLKYGKKILENPNDYNNCEQIMWAATIAHNGMISSGRIADWSSHRIEHEISALYNITHGAGMAIIFPAWLKYVKEENIEILSKFARNVFLLKEEDDEKISNNGIENLEKFFIDLGLKVKLEDFGVDDKNFELMAEKALCGNQFLGRFKQLSKLDIVNILKLAR</sequence>
<dbReference type="InterPro" id="IPR018211">
    <property type="entry name" value="ADH_Fe_CS"/>
</dbReference>
<dbReference type="InterPro" id="IPR056798">
    <property type="entry name" value="ADH_Fe_C"/>
</dbReference>